<proteinExistence type="inferred from homology"/>
<protein>
    <recommendedName>
        <fullName evidence="6">UDP-glucose 4-epimerase</fullName>
        <ecNumber evidence="5">5.1.3.2</ecNumber>
    </recommendedName>
    <alternativeName>
        <fullName evidence="11">Galactowaldenase</fullName>
    </alternativeName>
    <alternativeName>
        <fullName evidence="10">UDP-galactose 4-epimerase</fullName>
    </alternativeName>
</protein>
<dbReference type="EMBL" id="JAAMPA010000001">
    <property type="protein sequence ID" value="NIH66023.1"/>
    <property type="molecule type" value="Genomic_DNA"/>
</dbReference>
<dbReference type="AlphaFoldDB" id="A0A846LD25"/>
<evidence type="ECO:0000256" key="1">
    <source>
        <dbReference type="ARBA" id="ARBA00000083"/>
    </source>
</evidence>
<dbReference type="EC" id="5.1.3.2" evidence="5"/>
<dbReference type="Proteomes" id="UP000552836">
    <property type="component" value="Unassembled WGS sequence"/>
</dbReference>
<keyword evidence="8 13" id="KW-0413">Isomerase</keyword>
<evidence type="ECO:0000256" key="11">
    <source>
        <dbReference type="ARBA" id="ARBA00033067"/>
    </source>
</evidence>
<dbReference type="NCBIfam" id="TIGR01179">
    <property type="entry name" value="galE"/>
    <property type="match status" value="1"/>
</dbReference>
<sequence>MTWLVTGGAGYIGSHVVQAMAAAGESLVVLDDLSSGDAGRLEQLPGVPLVVGTVRDRALVDRVLGEHAVQGVVHVAGKKAVAESVADPLRYFAENVEGLVSLLESCRSAGVGRIVFSSSAAVYGAPDTDPVTEDVPCRPLSPYGQTKLVSEWVLRDCATAHGLAATSLRYFNVAGAVQPRLGDTGAANLVPMVFAALDAGRAPVVFGDDHATPDGTGVRDYVHVSDVAAAHLAAARALTAGSPGGTYNVGTGTGCSVRDVLRVVAEVTGADTTPEVAGRRPGDPASVVAAVGRIERELGFRARFDLHDMVSSAWTAWRLLQPR</sequence>
<name>A0A846LD25_9ACTN</name>
<evidence type="ECO:0000313" key="13">
    <source>
        <dbReference type="EMBL" id="NIH66023.1"/>
    </source>
</evidence>
<evidence type="ECO:0000256" key="5">
    <source>
        <dbReference type="ARBA" id="ARBA00013189"/>
    </source>
</evidence>
<evidence type="ECO:0000313" key="14">
    <source>
        <dbReference type="Proteomes" id="UP000552836"/>
    </source>
</evidence>
<comment type="pathway">
    <text evidence="3">Carbohydrate metabolism; galactose metabolism.</text>
</comment>
<dbReference type="Gene3D" id="3.40.50.720">
    <property type="entry name" value="NAD(P)-binding Rossmann-like Domain"/>
    <property type="match status" value="1"/>
</dbReference>
<dbReference type="GO" id="GO:0003978">
    <property type="term" value="F:UDP-glucose 4-epimerase activity"/>
    <property type="evidence" value="ECO:0007669"/>
    <property type="project" value="UniProtKB-EC"/>
</dbReference>
<evidence type="ECO:0000256" key="4">
    <source>
        <dbReference type="ARBA" id="ARBA00007637"/>
    </source>
</evidence>
<organism evidence="13 14">
    <name type="scientific">Modestobacter marinus</name>
    <dbReference type="NCBI Taxonomy" id="477641"/>
    <lineage>
        <taxon>Bacteria</taxon>
        <taxon>Bacillati</taxon>
        <taxon>Actinomycetota</taxon>
        <taxon>Actinomycetes</taxon>
        <taxon>Geodermatophilales</taxon>
        <taxon>Geodermatophilaceae</taxon>
        <taxon>Modestobacter</taxon>
    </lineage>
</organism>
<evidence type="ECO:0000256" key="10">
    <source>
        <dbReference type="ARBA" id="ARBA00031367"/>
    </source>
</evidence>
<dbReference type="InterPro" id="IPR036291">
    <property type="entry name" value="NAD(P)-bd_dom_sf"/>
</dbReference>
<comment type="cofactor">
    <cofactor evidence="2">
        <name>NAD(+)</name>
        <dbReference type="ChEBI" id="CHEBI:57540"/>
    </cofactor>
</comment>
<evidence type="ECO:0000256" key="2">
    <source>
        <dbReference type="ARBA" id="ARBA00001911"/>
    </source>
</evidence>
<comment type="catalytic activity">
    <reaction evidence="1">
        <text>UDP-alpha-D-glucose = UDP-alpha-D-galactose</text>
        <dbReference type="Rhea" id="RHEA:22168"/>
        <dbReference type="ChEBI" id="CHEBI:58885"/>
        <dbReference type="ChEBI" id="CHEBI:66914"/>
        <dbReference type="EC" id="5.1.3.2"/>
    </reaction>
</comment>
<dbReference type="InterPro" id="IPR005886">
    <property type="entry name" value="UDP_G4E"/>
</dbReference>
<dbReference type="PANTHER" id="PTHR43725:SF53">
    <property type="entry name" value="UDP-ARABINOSE 4-EPIMERASE 1"/>
    <property type="match status" value="1"/>
</dbReference>
<keyword evidence="7" id="KW-0520">NAD</keyword>
<accession>A0A846LD25</accession>
<evidence type="ECO:0000256" key="6">
    <source>
        <dbReference type="ARBA" id="ARBA00018569"/>
    </source>
</evidence>
<evidence type="ECO:0000256" key="7">
    <source>
        <dbReference type="ARBA" id="ARBA00023027"/>
    </source>
</evidence>
<comment type="caution">
    <text evidence="13">The sequence shown here is derived from an EMBL/GenBank/DDBJ whole genome shotgun (WGS) entry which is preliminary data.</text>
</comment>
<dbReference type="UniPathway" id="UPA00214"/>
<dbReference type="Gene3D" id="3.90.25.10">
    <property type="entry name" value="UDP-galactose 4-epimerase, domain 1"/>
    <property type="match status" value="1"/>
</dbReference>
<comment type="similarity">
    <text evidence="4">Belongs to the NAD(P)-dependent epimerase/dehydratase family.</text>
</comment>
<reference evidence="13 14" key="1">
    <citation type="submission" date="2020-02" db="EMBL/GenBank/DDBJ databases">
        <title>Sequencing the genomes of 1000 actinobacteria strains.</title>
        <authorList>
            <person name="Klenk H.-P."/>
        </authorList>
    </citation>
    <scope>NUCLEOTIDE SEQUENCE [LARGE SCALE GENOMIC DNA]</scope>
    <source>
        <strain evidence="13 14">DSM 45201</strain>
    </source>
</reference>
<dbReference type="GO" id="GO:0033499">
    <property type="term" value="P:galactose catabolic process via UDP-galactose, Leloir pathway"/>
    <property type="evidence" value="ECO:0007669"/>
    <property type="project" value="TreeGrafter"/>
</dbReference>
<dbReference type="Pfam" id="PF01370">
    <property type="entry name" value="Epimerase"/>
    <property type="match status" value="1"/>
</dbReference>
<dbReference type="PANTHER" id="PTHR43725">
    <property type="entry name" value="UDP-GLUCOSE 4-EPIMERASE"/>
    <property type="match status" value="1"/>
</dbReference>
<dbReference type="InterPro" id="IPR001509">
    <property type="entry name" value="Epimerase_deHydtase"/>
</dbReference>
<evidence type="ECO:0000256" key="3">
    <source>
        <dbReference type="ARBA" id="ARBA00004947"/>
    </source>
</evidence>
<keyword evidence="9" id="KW-0119">Carbohydrate metabolism</keyword>
<dbReference type="SUPFAM" id="SSF51735">
    <property type="entry name" value="NAD(P)-binding Rossmann-fold domains"/>
    <property type="match status" value="1"/>
</dbReference>
<dbReference type="RefSeq" id="WP_166753677.1">
    <property type="nucleotide sequence ID" value="NZ_BAABJU010000014.1"/>
</dbReference>
<feature type="domain" description="NAD-dependent epimerase/dehydratase" evidence="12">
    <location>
        <begin position="3"/>
        <end position="250"/>
    </location>
</feature>
<evidence type="ECO:0000259" key="12">
    <source>
        <dbReference type="Pfam" id="PF01370"/>
    </source>
</evidence>
<evidence type="ECO:0000256" key="9">
    <source>
        <dbReference type="ARBA" id="ARBA00023277"/>
    </source>
</evidence>
<gene>
    <name evidence="13" type="ORF">FB380_000469</name>
</gene>
<evidence type="ECO:0000256" key="8">
    <source>
        <dbReference type="ARBA" id="ARBA00023235"/>
    </source>
</evidence>